<evidence type="ECO:0000256" key="10">
    <source>
        <dbReference type="ARBA" id="ARBA00022949"/>
    </source>
</evidence>
<evidence type="ECO:0000313" key="26">
    <source>
        <dbReference type="Ensembl" id="ENSSANP00000054350.1"/>
    </source>
</evidence>
<feature type="domain" description="ILEI/PANDER" evidence="25">
    <location>
        <begin position="63"/>
        <end position="144"/>
    </location>
</feature>
<evidence type="ECO:0000256" key="5">
    <source>
        <dbReference type="ARBA" id="ARBA00004529"/>
    </source>
</evidence>
<evidence type="ECO:0000313" key="27">
    <source>
        <dbReference type="Proteomes" id="UP000472260"/>
    </source>
</evidence>
<keyword evidence="17" id="KW-0539">Nucleus</keyword>
<evidence type="ECO:0000256" key="1">
    <source>
        <dbReference type="ARBA" id="ARBA00004123"/>
    </source>
</evidence>
<dbReference type="AlphaFoldDB" id="A0A671PE83"/>
<dbReference type="GO" id="GO:0045202">
    <property type="term" value="C:synapse"/>
    <property type="evidence" value="ECO:0007669"/>
    <property type="project" value="UniProtKB-SubCell"/>
</dbReference>
<dbReference type="GO" id="GO:0030246">
    <property type="term" value="F:carbohydrate binding"/>
    <property type="evidence" value="ECO:0007669"/>
    <property type="project" value="UniProtKB-UniRule"/>
</dbReference>
<proteinExistence type="predicted"/>
<dbReference type="GO" id="GO:0003779">
    <property type="term" value="F:actin binding"/>
    <property type="evidence" value="ECO:0007669"/>
    <property type="project" value="UniProtKB-KW"/>
</dbReference>
<keyword evidence="13 24" id="KW-0175">Coiled coil</keyword>
<dbReference type="InterPro" id="IPR009533">
    <property type="entry name" value="FAM107"/>
</dbReference>
<accession>A0A671PE83</accession>
<evidence type="ECO:0000256" key="24">
    <source>
        <dbReference type="SAM" id="Coils"/>
    </source>
</evidence>
<keyword evidence="16" id="KW-0206">Cytoskeleton</keyword>
<keyword evidence="15" id="KW-0009">Actin-binding</keyword>
<reference evidence="26" key="1">
    <citation type="submission" date="2025-08" db="UniProtKB">
        <authorList>
            <consortium name="Ensembl"/>
        </authorList>
    </citation>
    <scope>IDENTIFICATION</scope>
</reference>
<keyword evidence="12" id="KW-0770">Synapse</keyword>
<keyword evidence="14" id="KW-0472">Membrane</keyword>
<gene>
    <name evidence="26" type="primary">LOC107666978</name>
</gene>
<evidence type="ECO:0000256" key="18">
    <source>
        <dbReference type="ARBA" id="ARBA00023273"/>
    </source>
</evidence>
<dbReference type="GO" id="GO:0030041">
    <property type="term" value="P:actin filament polymerization"/>
    <property type="evidence" value="ECO:0007669"/>
    <property type="project" value="TreeGrafter"/>
</dbReference>
<keyword evidence="18" id="KW-0966">Cell projection</keyword>
<evidence type="ECO:0000259" key="25">
    <source>
        <dbReference type="Pfam" id="PF15711"/>
    </source>
</evidence>
<dbReference type="Pfam" id="PF06625">
    <property type="entry name" value="DUF1151"/>
    <property type="match status" value="1"/>
</dbReference>
<dbReference type="GO" id="GO:0005886">
    <property type="term" value="C:plasma membrane"/>
    <property type="evidence" value="ECO:0007669"/>
    <property type="project" value="UniProtKB-SubCell"/>
</dbReference>
<dbReference type="Proteomes" id="UP000472260">
    <property type="component" value="Unassembled WGS sequence"/>
</dbReference>
<dbReference type="Pfam" id="PF15711">
    <property type="entry name" value="ILEI"/>
    <property type="match status" value="1"/>
</dbReference>
<evidence type="ECO:0000256" key="14">
    <source>
        <dbReference type="ARBA" id="ARBA00023136"/>
    </source>
</evidence>
<keyword evidence="11" id="KW-0346">Stress response</keyword>
<evidence type="ECO:0000256" key="20">
    <source>
        <dbReference type="ARBA" id="ARBA00034103"/>
    </source>
</evidence>
<evidence type="ECO:0000256" key="17">
    <source>
        <dbReference type="ARBA" id="ARBA00023242"/>
    </source>
</evidence>
<dbReference type="PANTHER" id="PTHR16768">
    <property type="entry name" value="DOWN REGULATED IN RENAL CARCINOMA 1/TU3A"/>
    <property type="match status" value="1"/>
</dbReference>
<evidence type="ECO:0000256" key="21">
    <source>
        <dbReference type="ARBA" id="ARBA00040095"/>
    </source>
</evidence>
<evidence type="ECO:0000256" key="6">
    <source>
        <dbReference type="ARBA" id="ARBA00022475"/>
    </source>
</evidence>
<dbReference type="GO" id="GO:0005634">
    <property type="term" value="C:nucleus"/>
    <property type="evidence" value="ECO:0007669"/>
    <property type="project" value="UniProtKB-SubCell"/>
</dbReference>
<name>A0A671PE83_9TELE</name>
<organism evidence="26 27">
    <name type="scientific">Sinocyclocheilus anshuiensis</name>
    <dbReference type="NCBI Taxonomy" id="1608454"/>
    <lineage>
        <taxon>Eukaryota</taxon>
        <taxon>Metazoa</taxon>
        <taxon>Chordata</taxon>
        <taxon>Craniata</taxon>
        <taxon>Vertebrata</taxon>
        <taxon>Euteleostomi</taxon>
        <taxon>Actinopterygii</taxon>
        <taxon>Neopterygii</taxon>
        <taxon>Teleostei</taxon>
        <taxon>Ostariophysi</taxon>
        <taxon>Cypriniformes</taxon>
        <taxon>Cyprinidae</taxon>
        <taxon>Cyprininae</taxon>
        <taxon>Sinocyclocheilus</taxon>
    </lineage>
</organism>
<keyword evidence="6" id="KW-1003">Cell membrane</keyword>
<evidence type="ECO:0000256" key="23">
    <source>
        <dbReference type="PROSITE-ProRule" id="PRU01375"/>
    </source>
</evidence>
<evidence type="ECO:0000256" key="11">
    <source>
        <dbReference type="ARBA" id="ARBA00023016"/>
    </source>
</evidence>
<reference evidence="26" key="2">
    <citation type="submission" date="2025-09" db="UniProtKB">
        <authorList>
            <consortium name="Ensembl"/>
        </authorList>
    </citation>
    <scope>IDENTIFICATION</scope>
</reference>
<keyword evidence="10" id="KW-0965">Cell junction</keyword>
<comment type="subcellular location">
    <subcellularLocation>
        <location evidence="3">Cell junction</location>
        <location evidence="3">Focal adhesion</location>
    </subcellularLocation>
    <subcellularLocation>
        <location evidence="2">Cell membrane</location>
    </subcellularLocation>
    <subcellularLocation>
        <location evidence="4">Cell projection</location>
    </subcellularLocation>
    <subcellularLocation>
        <location evidence="5">Cytoplasm</location>
        <location evidence="5">Cytoskeleton</location>
        <location evidence="5">Stress fiber</location>
    </subcellularLocation>
    <subcellularLocation>
        <location evidence="1">Nucleus</location>
    </subcellularLocation>
    <subcellularLocation>
        <location evidence="20">Synapse</location>
    </subcellularLocation>
</comment>
<evidence type="ECO:0000256" key="15">
    <source>
        <dbReference type="ARBA" id="ARBA00023203"/>
    </source>
</evidence>
<dbReference type="GO" id="GO:0005925">
    <property type="term" value="C:focal adhesion"/>
    <property type="evidence" value="ECO:0007669"/>
    <property type="project" value="UniProtKB-SubCell"/>
</dbReference>
<feature type="coiled-coil region" evidence="24">
    <location>
        <begin position="257"/>
        <end position="304"/>
    </location>
</feature>
<keyword evidence="7" id="KW-0963">Cytoplasm</keyword>
<dbReference type="PANTHER" id="PTHR16768:SF3">
    <property type="entry name" value="ACTIN-ASSOCIATED PROTEIN FAM107A"/>
    <property type="match status" value="1"/>
</dbReference>
<dbReference type="GO" id="GO:0001725">
    <property type="term" value="C:stress fiber"/>
    <property type="evidence" value="ECO:0007669"/>
    <property type="project" value="UniProtKB-SubCell"/>
</dbReference>
<dbReference type="GO" id="GO:0043005">
    <property type="term" value="C:neuron projection"/>
    <property type="evidence" value="ECO:0007669"/>
    <property type="project" value="TreeGrafter"/>
</dbReference>
<evidence type="ECO:0000256" key="19">
    <source>
        <dbReference type="ARBA" id="ARBA00023306"/>
    </source>
</evidence>
<dbReference type="PROSITE" id="PS52031">
    <property type="entry name" value="GG_LECTIN"/>
    <property type="match status" value="1"/>
</dbReference>
<evidence type="ECO:0000256" key="12">
    <source>
        <dbReference type="ARBA" id="ARBA00023018"/>
    </source>
</evidence>
<evidence type="ECO:0000256" key="16">
    <source>
        <dbReference type="ARBA" id="ARBA00023212"/>
    </source>
</evidence>
<protein>
    <recommendedName>
        <fullName evidence="21">Actin-associated protein FAM107A</fullName>
    </recommendedName>
</protein>
<evidence type="ECO:0000256" key="3">
    <source>
        <dbReference type="ARBA" id="ARBA00004246"/>
    </source>
</evidence>
<evidence type="ECO:0000256" key="8">
    <source>
        <dbReference type="ARBA" id="ARBA00022604"/>
    </source>
</evidence>
<comment type="function">
    <text evidence="22">Stress-inducible actin-binding protein that plays a role in synaptic and cognitive functions by modulating actin filamentous (F-actin) dynamics. Mediates polymerization of globular actin to F-actin. Also binds to, stabilizes and bundles F-actin. Involved in synaptic function by regulating neurite outgrowth in an actin-dependent manner and for the acquisition of hippocampus-dependent cognitive function, such as learning and long-term memory. Plays a role in the actin and microtubule cytoskeleton organization; negatively regulates focal adhesion (FA) assembly promoting malignant glial cell migration in an actin-, microtubule- and MAP1A-dependent manner. Also involved in neuroblastoma G1/S phase cell cycle progression and cell proliferation inhibition by stimulating ubiquitination of NF-kappa-B subunit RELA and NF-kappa-B degradation in a COMMD1- and actin-dependent manner. May play a role in tumor development.</text>
</comment>
<keyword evidence="8" id="KW-0341">Growth regulation</keyword>
<keyword evidence="9 23" id="KW-0430">Lectin</keyword>
<evidence type="ECO:0000256" key="2">
    <source>
        <dbReference type="ARBA" id="ARBA00004236"/>
    </source>
</evidence>
<evidence type="ECO:0000256" key="4">
    <source>
        <dbReference type="ARBA" id="ARBA00004316"/>
    </source>
</evidence>
<evidence type="ECO:0000256" key="9">
    <source>
        <dbReference type="ARBA" id="ARBA00022734"/>
    </source>
</evidence>
<keyword evidence="19" id="KW-0131">Cell cycle</keyword>
<evidence type="ECO:0000256" key="13">
    <source>
        <dbReference type="ARBA" id="ARBA00023054"/>
    </source>
</evidence>
<sequence length="331" mass="37733">MLISGRGGDGACWGARCTVFFSGNLFIFSGQVYLSLILVAVNINTALSTTFPSMWWLQRSALTIQCESGEVLRNKNFNLESRDPEELLVYVKTLKPGNIVRVASHIDPTPKLTDEIREIFTALGSTVVKSLKPRDSWVFTGTYGINEASPFEKADHNHQNHNSACAQPLIGPGESDLVSDLGAVIDPDQRWGREEDLDQSKLLPEQTDSGYYEELIRPKKLHNPIKASKSHRELQRELIITHKRGAVAEEKPELQRVLEQRNRAQVLKQDRKQEEEKSPLEQELLKRQMRLEKFEREVEEQRERSKCAPEFIRVKESLKRTAITSAVEKEL</sequence>
<dbReference type="GO" id="GO:0032956">
    <property type="term" value="P:regulation of actin cytoskeleton organization"/>
    <property type="evidence" value="ECO:0007669"/>
    <property type="project" value="TreeGrafter"/>
</dbReference>
<dbReference type="GO" id="GO:0051017">
    <property type="term" value="P:actin filament bundle assembly"/>
    <property type="evidence" value="ECO:0007669"/>
    <property type="project" value="TreeGrafter"/>
</dbReference>
<keyword evidence="27" id="KW-1185">Reference proteome</keyword>
<dbReference type="InterPro" id="IPR039477">
    <property type="entry name" value="ILEI/PANDER_dom"/>
</dbReference>
<evidence type="ECO:0000256" key="7">
    <source>
        <dbReference type="ARBA" id="ARBA00022490"/>
    </source>
</evidence>
<dbReference type="Ensembl" id="ENSSANT00000057791.1">
    <property type="protein sequence ID" value="ENSSANP00000054350.1"/>
    <property type="gene ID" value="ENSSANG00000027200.1"/>
</dbReference>
<evidence type="ECO:0000256" key="22">
    <source>
        <dbReference type="ARBA" id="ARBA00045129"/>
    </source>
</evidence>